<feature type="compositionally biased region" description="Basic and acidic residues" evidence="1">
    <location>
        <begin position="140"/>
        <end position="152"/>
    </location>
</feature>
<evidence type="ECO:0000256" key="1">
    <source>
        <dbReference type="SAM" id="MobiDB-lite"/>
    </source>
</evidence>
<accession>A0A8E0QMT1</accession>
<feature type="region of interest" description="Disordered" evidence="1">
    <location>
        <begin position="260"/>
        <end position="280"/>
    </location>
</feature>
<dbReference type="Pfam" id="PF08316">
    <property type="entry name" value="Pal1"/>
    <property type="match status" value="1"/>
</dbReference>
<feature type="region of interest" description="Disordered" evidence="1">
    <location>
        <begin position="39"/>
        <end position="225"/>
    </location>
</feature>
<dbReference type="RefSeq" id="XP_043144569.1">
    <property type="nucleotide sequence ID" value="XM_043288634.1"/>
</dbReference>
<sequence>MNAHQHPPTLSYPYPPGVSLGPADGQISPRLAVNLASNNPFRNRALSPAGSATSGSRPPRPTSTNPFLDDTDSLSSPRSAPVGTLFSPVEQQDMTSNTRELFENLSLNSQPQSNGHRPAPPPPDSGFSAPSSNSRTPGPPRERSDRGTKDPFDIFADPPNLTKTTSRSGQRRDRERERRPRRNSESSIMDRPKPMDSDEEKRRRERRRREREARHRDGKPRSKRTNYQLDIIDKLDVTSIYGTGMFHHDGPFDACNPHRNRKGSRTAPMQAFPKDSPNMALGGSGPVNKNINLDQFHGTMEEGFNDYGSTGAARNGETVSFDPKSRIEPIHGAESMGLGTSTFLEGAPASRAAMQRRASENENQLSQNGGLQRKKSLAQRLRGINKPQGGRMVSPEASYNPPLSSSHSGSLRANEKNPFFQDYDDAWEKKGARINTAEESRSGIEGGRARSSSSPKQSSNLERKFTNERSNTGVEDGKSGGGGGGGFINRMKSLRKPRPERRVSND</sequence>
<organism evidence="2 3">
    <name type="scientific">Aspergillus udagawae</name>
    <dbReference type="NCBI Taxonomy" id="91492"/>
    <lineage>
        <taxon>Eukaryota</taxon>
        <taxon>Fungi</taxon>
        <taxon>Dikarya</taxon>
        <taxon>Ascomycota</taxon>
        <taxon>Pezizomycotina</taxon>
        <taxon>Eurotiomycetes</taxon>
        <taxon>Eurotiomycetidae</taxon>
        <taxon>Eurotiales</taxon>
        <taxon>Aspergillaceae</taxon>
        <taxon>Aspergillus</taxon>
        <taxon>Aspergillus subgen. Fumigati</taxon>
    </lineage>
</organism>
<feature type="compositionally biased region" description="Basic and acidic residues" evidence="1">
    <location>
        <begin position="170"/>
        <end position="202"/>
    </location>
</feature>
<feature type="region of interest" description="Disordered" evidence="1">
    <location>
        <begin position="348"/>
        <end position="417"/>
    </location>
</feature>
<proteinExistence type="predicted"/>
<protein>
    <recommendedName>
        <fullName evidence="4">Protein PAL1</fullName>
    </recommendedName>
</protein>
<feature type="compositionally biased region" description="Polar residues" evidence="1">
    <location>
        <begin position="361"/>
        <end position="370"/>
    </location>
</feature>
<gene>
    <name evidence="2" type="ORF">Aud_003687</name>
</gene>
<dbReference type="InterPro" id="IPR013226">
    <property type="entry name" value="Pal1"/>
</dbReference>
<feature type="compositionally biased region" description="Polar residues" evidence="1">
    <location>
        <begin position="50"/>
        <end position="66"/>
    </location>
</feature>
<feature type="region of interest" description="Disordered" evidence="1">
    <location>
        <begin position="431"/>
        <end position="506"/>
    </location>
</feature>
<feature type="region of interest" description="Disordered" evidence="1">
    <location>
        <begin position="1"/>
        <end position="26"/>
    </location>
</feature>
<dbReference type="GeneID" id="66991163"/>
<dbReference type="GO" id="GO:0005737">
    <property type="term" value="C:cytoplasm"/>
    <property type="evidence" value="ECO:0007669"/>
    <property type="project" value="TreeGrafter"/>
</dbReference>
<dbReference type="EMBL" id="BBXM02000002">
    <property type="protein sequence ID" value="GIC87303.1"/>
    <property type="molecule type" value="Genomic_DNA"/>
</dbReference>
<feature type="compositionally biased region" description="Polar residues" evidence="1">
    <location>
        <begin position="89"/>
        <end position="115"/>
    </location>
</feature>
<evidence type="ECO:0008006" key="4">
    <source>
        <dbReference type="Google" id="ProtNLM"/>
    </source>
</evidence>
<dbReference type="PANTHER" id="PTHR28307:SF2">
    <property type="entry name" value="PROTEIN PAL1"/>
    <property type="match status" value="1"/>
</dbReference>
<reference evidence="2" key="2">
    <citation type="submission" date="2021-01" db="EMBL/GenBank/DDBJ databases">
        <title>Pan-genome distribution and transcriptional activeness of fungal secondary metabolism genes in Aspergillus section Fumigati.</title>
        <authorList>
            <person name="Takahashi H."/>
            <person name="Umemura M."/>
            <person name="Ninomiya A."/>
            <person name="Kusuya Y."/>
            <person name="Urayama S."/>
            <person name="Shimizu M."/>
            <person name="Watanabe A."/>
            <person name="Kamei K."/>
            <person name="Yaguchi T."/>
            <person name="Hagiwara D."/>
        </authorList>
    </citation>
    <scope>NUCLEOTIDE SEQUENCE</scope>
    <source>
        <strain evidence="2">IFM 46973</strain>
    </source>
</reference>
<dbReference type="PANTHER" id="PTHR28307">
    <property type="entry name" value="PROTEIN PAL1"/>
    <property type="match status" value="1"/>
</dbReference>
<name>A0A8E0QMT1_9EURO</name>
<feature type="compositionally biased region" description="Basic and acidic residues" evidence="1">
    <location>
        <begin position="431"/>
        <end position="442"/>
    </location>
</feature>
<evidence type="ECO:0000313" key="2">
    <source>
        <dbReference type="EMBL" id="GIC87303.1"/>
    </source>
</evidence>
<comment type="caution">
    <text evidence="2">The sequence shown here is derived from an EMBL/GenBank/DDBJ whole genome shotgun (WGS) entry which is preliminary data.</text>
</comment>
<evidence type="ECO:0000313" key="3">
    <source>
        <dbReference type="Proteomes" id="UP000036893"/>
    </source>
</evidence>
<reference evidence="2" key="1">
    <citation type="journal article" date="2015" name="Genome Announc.">
        <title>Draft Genome Sequence of the Pathogenic Filamentous Fungus Aspergillus udagawae Strain IFM 46973T.</title>
        <authorList>
            <person name="Kusuya Y."/>
            <person name="Takahashi-Nakaguchi A."/>
            <person name="Takahashi H."/>
            <person name="Yaguchi T."/>
        </authorList>
    </citation>
    <scope>NUCLEOTIDE SEQUENCE</scope>
    <source>
        <strain evidence="2">IFM 46973</strain>
    </source>
</reference>
<dbReference type="AlphaFoldDB" id="A0A8E0QMT1"/>
<feature type="compositionally biased region" description="Polar residues" evidence="1">
    <location>
        <begin position="401"/>
        <end position="411"/>
    </location>
</feature>
<dbReference type="Proteomes" id="UP000036893">
    <property type="component" value="Unassembled WGS sequence"/>
</dbReference>